<gene>
    <name evidence="2" type="ORF">K0B96_07160</name>
</gene>
<dbReference type="EMBL" id="CP080507">
    <property type="protein sequence ID" value="QYM80378.1"/>
    <property type="molecule type" value="Genomic_DNA"/>
</dbReference>
<dbReference type="InterPro" id="IPR010390">
    <property type="entry name" value="ABC-2_transporter-like"/>
</dbReference>
<dbReference type="KEGG" id="ole:K0B96_07160"/>
<feature type="transmembrane region" description="Helical" evidence="1">
    <location>
        <begin position="119"/>
        <end position="135"/>
    </location>
</feature>
<proteinExistence type="predicted"/>
<feature type="transmembrane region" description="Helical" evidence="1">
    <location>
        <begin position="200"/>
        <end position="220"/>
    </location>
</feature>
<dbReference type="Proteomes" id="UP000825051">
    <property type="component" value="Chromosome"/>
</dbReference>
<dbReference type="Pfam" id="PF06182">
    <property type="entry name" value="ABC2_membrane_6"/>
    <property type="match status" value="1"/>
</dbReference>
<evidence type="ECO:0000313" key="3">
    <source>
        <dbReference type="Proteomes" id="UP000825051"/>
    </source>
</evidence>
<keyword evidence="1" id="KW-1133">Transmembrane helix</keyword>
<reference evidence="2" key="1">
    <citation type="submission" date="2021-08" db="EMBL/GenBank/DDBJ databases">
        <title>Genome of a novel bacterium of the phylum Verrucomicrobia, Oleiharenicola sp. KSB-15.</title>
        <authorList>
            <person name="Chung J.-H."/>
            <person name="Ahn J.-H."/>
            <person name="Yoon Y."/>
            <person name="Kim D.-Y."/>
            <person name="An S.-H."/>
            <person name="Park I."/>
            <person name="Yeon J."/>
        </authorList>
    </citation>
    <scope>NUCLEOTIDE SEQUENCE</scope>
    <source>
        <strain evidence="2">KSB-15</strain>
    </source>
</reference>
<keyword evidence="1" id="KW-0472">Membrane</keyword>
<sequence length="262" mass="29544">MWRYLQIWAASARYAVVRSMMFRFDFLMWALVEFFWIAVNLLLISVIYSHTDSVAGWSKYEMLLLVGTSLLIQRLLMGLFWSSLFELGRNVRSGGFDFFLAQPGNPLFMASTRKLDPDSLVNLCVAIGVVGYSAHQLGLHPSFAQIALYALLVLCGLVVHYSILVLCVSLSFWITNAQGVEGSYFTLAEFSRLPREAFRGAANVVFVWLLPTVIITNAPARTLLHGFAWHDAVWLVAVAAIWFVIAIWVFQRGIRRYSSASS</sequence>
<dbReference type="RefSeq" id="WP_220165486.1">
    <property type="nucleotide sequence ID" value="NZ_CP080507.1"/>
</dbReference>
<dbReference type="PANTHER" id="PTHR36833">
    <property type="entry name" value="SLR0610 PROTEIN-RELATED"/>
    <property type="match status" value="1"/>
</dbReference>
<evidence type="ECO:0000313" key="2">
    <source>
        <dbReference type="EMBL" id="QYM80378.1"/>
    </source>
</evidence>
<feature type="transmembrane region" description="Helical" evidence="1">
    <location>
        <begin position="232"/>
        <end position="250"/>
    </location>
</feature>
<keyword evidence="1" id="KW-0812">Transmembrane</keyword>
<feature type="transmembrane region" description="Helical" evidence="1">
    <location>
        <begin position="62"/>
        <end position="82"/>
    </location>
</feature>
<organism evidence="2 3">
    <name type="scientific">Horticoccus luteus</name>
    <dbReference type="NCBI Taxonomy" id="2862869"/>
    <lineage>
        <taxon>Bacteria</taxon>
        <taxon>Pseudomonadati</taxon>
        <taxon>Verrucomicrobiota</taxon>
        <taxon>Opitutia</taxon>
        <taxon>Opitutales</taxon>
        <taxon>Opitutaceae</taxon>
        <taxon>Horticoccus</taxon>
    </lineage>
</organism>
<keyword evidence="3" id="KW-1185">Reference proteome</keyword>
<feature type="transmembrane region" description="Helical" evidence="1">
    <location>
        <begin position="26"/>
        <end position="50"/>
    </location>
</feature>
<evidence type="ECO:0000256" key="1">
    <source>
        <dbReference type="SAM" id="Phobius"/>
    </source>
</evidence>
<dbReference type="AlphaFoldDB" id="A0A8F9XL61"/>
<name>A0A8F9XL61_9BACT</name>
<dbReference type="PANTHER" id="PTHR36833:SF1">
    <property type="entry name" value="INTEGRAL MEMBRANE TRANSPORT PROTEIN"/>
    <property type="match status" value="1"/>
</dbReference>
<feature type="transmembrane region" description="Helical" evidence="1">
    <location>
        <begin position="147"/>
        <end position="174"/>
    </location>
</feature>
<protein>
    <submittedName>
        <fullName evidence="2">ABC-2 family transporter protein</fullName>
    </submittedName>
</protein>
<accession>A0A8F9XL61</accession>